<dbReference type="AlphaFoldDB" id="A0AAW1U534"/>
<organism evidence="11 12">
    <name type="scientific">Henosepilachna vigintioctopunctata</name>
    <dbReference type="NCBI Taxonomy" id="420089"/>
    <lineage>
        <taxon>Eukaryota</taxon>
        <taxon>Metazoa</taxon>
        <taxon>Ecdysozoa</taxon>
        <taxon>Arthropoda</taxon>
        <taxon>Hexapoda</taxon>
        <taxon>Insecta</taxon>
        <taxon>Pterygota</taxon>
        <taxon>Neoptera</taxon>
        <taxon>Endopterygota</taxon>
        <taxon>Coleoptera</taxon>
        <taxon>Polyphaga</taxon>
        <taxon>Cucujiformia</taxon>
        <taxon>Coccinelloidea</taxon>
        <taxon>Coccinellidae</taxon>
        <taxon>Epilachninae</taxon>
        <taxon>Epilachnini</taxon>
        <taxon>Henosepilachna</taxon>
    </lineage>
</organism>
<evidence type="ECO:0000256" key="4">
    <source>
        <dbReference type="ARBA" id="ARBA00022490"/>
    </source>
</evidence>
<evidence type="ECO:0000256" key="8">
    <source>
        <dbReference type="SAM" id="MobiDB-lite"/>
    </source>
</evidence>
<dbReference type="InterPro" id="IPR027329">
    <property type="entry name" value="TPX2_C"/>
</dbReference>
<reference evidence="11 12" key="1">
    <citation type="submission" date="2023-03" db="EMBL/GenBank/DDBJ databases">
        <title>Genome insight into feeding habits of ladybird beetles.</title>
        <authorList>
            <person name="Li H.-S."/>
            <person name="Huang Y.-H."/>
            <person name="Pang H."/>
        </authorList>
    </citation>
    <scope>NUCLEOTIDE SEQUENCE [LARGE SCALE GENOMIC DNA]</scope>
    <source>
        <strain evidence="11">SYSU_2023b</strain>
        <tissue evidence="11">Whole body</tissue>
    </source>
</reference>
<sequence>MDKFDIVDAPQFSTFDDTNIENVETYFEVHHDIMCKKPTAVDQSLEDYFYSPMPLNMHQSQDVSSDDNTLELRNRKIRRSMSSGNIPSQMKYLENALRKTHLKSNVPKQPNNTGTFKYGQLKKSSSSSQSRINYISQDNLNRLAAPKKFHSSVKNLAVSSNEYVSVAEAVKKFQERTPTRFHSKSKSNPGLQKEIPVKLKVTIPHSPMLLTKRRAKPNTNVMSYEDREKLEFEEQQKFKIKANPLNKKILQQPLKAIHVEKKIVTHPEPFNLSKVEPKKIAPSPKKEDYRFRANPIPKSILEPPKLPEKKPLKVTHPVTPTFVKTLPKASPVKKTLVRQNSSPLKKTRPEPFSFEKRDQQLLQKREELIKKTMEEEKKAREFHARPIPKPIASIINQQKHKVMDENSILLPKEELRKKECVTEEHFKARPPVVLYQKPFEPKKIDHPLTEIQPFQLASETRAKERENFERKKKELEEMSANLLRQDEEERLREEQEEIKRIRKEIEFKAQPIKHFKGIEIKPSGKVTEPISPVFRSGKSNKENVV</sequence>
<feature type="coiled-coil region" evidence="7">
    <location>
        <begin position="458"/>
        <end position="504"/>
    </location>
</feature>
<feature type="region of interest" description="Disordered" evidence="8">
    <location>
        <begin position="104"/>
        <end position="129"/>
    </location>
</feature>
<evidence type="ECO:0000313" key="11">
    <source>
        <dbReference type="EMBL" id="KAK9875706.1"/>
    </source>
</evidence>
<dbReference type="Pfam" id="PF12214">
    <property type="entry name" value="TPX2_importin"/>
    <property type="match status" value="1"/>
</dbReference>
<evidence type="ECO:0000313" key="12">
    <source>
        <dbReference type="Proteomes" id="UP001431783"/>
    </source>
</evidence>
<dbReference type="InterPro" id="IPR009675">
    <property type="entry name" value="TPX2_fam"/>
</dbReference>
<gene>
    <name evidence="11" type="ORF">WA026_009503</name>
</gene>
<dbReference type="InterPro" id="IPR027330">
    <property type="entry name" value="TPX2_central_dom"/>
</dbReference>
<evidence type="ECO:0000256" key="1">
    <source>
        <dbReference type="ARBA" id="ARBA00004123"/>
    </source>
</evidence>
<accession>A0AAW1U534</accession>
<evidence type="ECO:0000256" key="2">
    <source>
        <dbReference type="ARBA" id="ARBA00004186"/>
    </source>
</evidence>
<protein>
    <recommendedName>
        <fullName evidence="13">Targeting protein for Xklp2</fullName>
    </recommendedName>
</protein>
<feature type="compositionally biased region" description="Basic and acidic residues" evidence="8">
    <location>
        <begin position="347"/>
        <end position="359"/>
    </location>
</feature>
<dbReference type="PANTHER" id="PTHR14326">
    <property type="entry name" value="TARGETING PROTEIN FOR XKLP2"/>
    <property type="match status" value="1"/>
</dbReference>
<dbReference type="EMBL" id="JARQZJ010000034">
    <property type="protein sequence ID" value="KAK9875706.1"/>
    <property type="molecule type" value="Genomic_DNA"/>
</dbReference>
<keyword evidence="5" id="KW-0206">Cytoskeleton</keyword>
<keyword evidence="7" id="KW-0175">Coiled coil</keyword>
<feature type="region of interest" description="Disordered" evidence="8">
    <location>
        <begin position="334"/>
        <end position="359"/>
    </location>
</feature>
<evidence type="ECO:0000256" key="3">
    <source>
        <dbReference type="ARBA" id="ARBA00005885"/>
    </source>
</evidence>
<feature type="region of interest" description="Disordered" evidence="8">
    <location>
        <begin position="526"/>
        <end position="545"/>
    </location>
</feature>
<name>A0AAW1U534_9CUCU</name>
<proteinExistence type="inferred from homology"/>
<dbReference type="Pfam" id="PF06886">
    <property type="entry name" value="TPX2"/>
    <property type="match status" value="1"/>
</dbReference>
<dbReference type="GO" id="GO:0005874">
    <property type="term" value="C:microtubule"/>
    <property type="evidence" value="ECO:0007669"/>
    <property type="project" value="InterPro"/>
</dbReference>
<evidence type="ECO:0000256" key="7">
    <source>
        <dbReference type="SAM" id="Coils"/>
    </source>
</evidence>
<evidence type="ECO:0000256" key="6">
    <source>
        <dbReference type="ARBA" id="ARBA00023242"/>
    </source>
</evidence>
<comment type="subcellular location">
    <subcellularLocation>
        <location evidence="2">Cytoplasm</location>
        <location evidence="2">Cytoskeleton</location>
        <location evidence="2">Spindle</location>
    </subcellularLocation>
    <subcellularLocation>
        <location evidence="1">Nucleus</location>
    </subcellularLocation>
</comment>
<evidence type="ECO:0000259" key="9">
    <source>
        <dbReference type="Pfam" id="PF06886"/>
    </source>
</evidence>
<evidence type="ECO:0000256" key="5">
    <source>
        <dbReference type="ARBA" id="ARBA00023212"/>
    </source>
</evidence>
<feature type="domain" description="TPX2 C-terminal" evidence="9">
    <location>
        <begin position="454"/>
        <end position="525"/>
    </location>
</feature>
<feature type="compositionally biased region" description="Polar residues" evidence="8">
    <location>
        <begin position="106"/>
        <end position="115"/>
    </location>
</feature>
<comment type="similarity">
    <text evidence="3">Belongs to the TPX2 family.</text>
</comment>
<evidence type="ECO:0008006" key="13">
    <source>
        <dbReference type="Google" id="ProtNLM"/>
    </source>
</evidence>
<dbReference type="Proteomes" id="UP001431783">
    <property type="component" value="Unassembled WGS sequence"/>
</dbReference>
<keyword evidence="12" id="KW-1185">Reference proteome</keyword>
<dbReference type="GO" id="GO:0060236">
    <property type="term" value="P:regulation of mitotic spindle organization"/>
    <property type="evidence" value="ECO:0007669"/>
    <property type="project" value="InterPro"/>
</dbReference>
<dbReference type="GO" id="GO:0005634">
    <property type="term" value="C:nucleus"/>
    <property type="evidence" value="ECO:0007669"/>
    <property type="project" value="UniProtKB-SubCell"/>
</dbReference>
<dbReference type="PANTHER" id="PTHR14326:SF44">
    <property type="entry name" value="TARGETING PROTEIN FOR XKLP2"/>
    <property type="match status" value="1"/>
</dbReference>
<comment type="caution">
    <text evidence="11">The sequence shown here is derived from an EMBL/GenBank/DDBJ whole genome shotgun (WGS) entry which is preliminary data.</text>
</comment>
<dbReference type="GO" id="GO:0005819">
    <property type="term" value="C:spindle"/>
    <property type="evidence" value="ECO:0007669"/>
    <property type="project" value="UniProtKB-SubCell"/>
</dbReference>
<evidence type="ECO:0000259" key="10">
    <source>
        <dbReference type="Pfam" id="PF12214"/>
    </source>
</evidence>
<keyword evidence="4" id="KW-0963">Cytoplasm</keyword>
<feature type="domain" description="TPX2 central" evidence="10">
    <location>
        <begin position="199"/>
        <end position="322"/>
    </location>
</feature>
<keyword evidence="6" id="KW-0539">Nucleus</keyword>